<accession>A4TUK8</accession>
<protein>
    <recommendedName>
        <fullName evidence="2">Conjugal transfer protein</fullName>
    </recommendedName>
</protein>
<dbReference type="EMBL" id="CU459003">
    <property type="protein sequence ID" value="CAM74315.1"/>
    <property type="molecule type" value="Genomic_DNA"/>
</dbReference>
<reference evidence="1" key="1">
    <citation type="journal article" date="2007" name="J. Bacteriol.">
        <title>Comparative genome analysis of four magnetotactic bacteria reveals a complex set of group-specific genes implicated in magnetosome biomineralization and function.</title>
        <authorList>
            <person name="Richter M."/>
            <person name="Kube M."/>
            <person name="Bazylinski D.A."/>
            <person name="Lombardot T."/>
            <person name="Gloeckner F.O."/>
            <person name="Reinhardt R."/>
            <person name="Schueler D."/>
        </authorList>
    </citation>
    <scope>NUCLEOTIDE SEQUENCE</scope>
    <source>
        <strain evidence="1">MSR-1</strain>
    </source>
</reference>
<evidence type="ECO:0008006" key="2">
    <source>
        <dbReference type="Google" id="ProtNLM"/>
    </source>
</evidence>
<sequence>MNDKEINQAVASQIADMASAGKPVPVDPDDAEMMGAFVETALDADDALESRFDDVAEGGEE</sequence>
<evidence type="ECO:0000313" key="1">
    <source>
        <dbReference type="EMBL" id="CAM74315.1"/>
    </source>
</evidence>
<name>A4TUK8_9PROT</name>
<organism evidence="1">
    <name type="scientific">Magnetospirillum gryphiswaldense</name>
    <dbReference type="NCBI Taxonomy" id="55518"/>
    <lineage>
        <taxon>Bacteria</taxon>
        <taxon>Pseudomonadati</taxon>
        <taxon>Pseudomonadota</taxon>
        <taxon>Alphaproteobacteria</taxon>
        <taxon>Rhodospirillales</taxon>
        <taxon>Rhodospirillaceae</taxon>
        <taxon>Magnetospirillum</taxon>
    </lineage>
</organism>
<dbReference type="AlphaFoldDB" id="A4TUK8"/>
<proteinExistence type="predicted"/>
<gene>
    <name evidence="1" type="ORF">MGR_2931</name>
</gene>